<name>A0ABP9GD43_9FLAO</name>
<evidence type="ECO:0000256" key="6">
    <source>
        <dbReference type="ARBA" id="ARBA00022989"/>
    </source>
</evidence>
<feature type="transmembrane region" description="Helical" evidence="10">
    <location>
        <begin position="21"/>
        <end position="38"/>
    </location>
</feature>
<dbReference type="PANTHER" id="PTHR43486:SF1">
    <property type="entry name" value="LIPID II FLIPPASE MURJ-RELATED"/>
    <property type="match status" value="1"/>
</dbReference>
<feature type="transmembrane region" description="Helical" evidence="10">
    <location>
        <begin position="414"/>
        <end position="433"/>
    </location>
</feature>
<dbReference type="InterPro" id="IPR004268">
    <property type="entry name" value="MurJ"/>
</dbReference>
<comment type="function">
    <text evidence="8">Involved in peptidoglycan biosynthesis. Transports lipid-linked peptidoglycan precursors from the inner to the outer leaflet of the cytoplasmic membrane.</text>
</comment>
<sequence length="446" mass="50072">MKFFDLKKLVLTYSKSTVLRNILLVGTLTVLVKIIAFYKETVVASAFGLSELLDTFFIAMLIPGFISNVFIGAFGSVFIPNYVKASKSDNNLRAFQTTGFLITIVISILFTIVAILFTDTFIETFFSGHSKIYYSLIRIQFYYIVPCIFIWGLNSLLSGLLHISGEFKTPTFVGIVTPISFLVCIIFFKEQLGQKILAVSLLVGTLIEFLLILIISYNKKIIKLSKPNFKSPDIKIMLKQIPAKVSSGFLTGLIPVTDQYFAAKLAIGSIASLNYGLKIPAFLTSILIISMGKVLLPHFSKLVIEDKKMAFEKLIFSLKRLFIVTSLAAICVILISPWLIEFLFERGEFTNKNTEIVSLIQIIFLVYAPFTVCGMVIVNFLTSINENNFMAKVSLIAVVLNLVLDIIFMKYYGVFGIALCTTTVFIVRAIILYRYTLKLKKQNQLI</sequence>
<evidence type="ECO:0000256" key="1">
    <source>
        <dbReference type="ARBA" id="ARBA00004651"/>
    </source>
</evidence>
<evidence type="ECO:0000256" key="10">
    <source>
        <dbReference type="SAM" id="Phobius"/>
    </source>
</evidence>
<dbReference type="Proteomes" id="UP001501302">
    <property type="component" value="Unassembled WGS sequence"/>
</dbReference>
<evidence type="ECO:0000313" key="12">
    <source>
        <dbReference type="Proteomes" id="UP001501302"/>
    </source>
</evidence>
<evidence type="ECO:0000313" key="11">
    <source>
        <dbReference type="EMBL" id="GAA4937521.1"/>
    </source>
</evidence>
<reference evidence="12" key="1">
    <citation type="journal article" date="2019" name="Int. J. Syst. Evol. Microbiol.">
        <title>The Global Catalogue of Microorganisms (GCM) 10K type strain sequencing project: providing services to taxonomists for standard genome sequencing and annotation.</title>
        <authorList>
            <consortium name="The Broad Institute Genomics Platform"/>
            <consortium name="The Broad Institute Genome Sequencing Center for Infectious Disease"/>
            <person name="Wu L."/>
            <person name="Ma J."/>
        </authorList>
    </citation>
    <scope>NUCLEOTIDE SEQUENCE [LARGE SCALE GENOMIC DNA]</scope>
    <source>
        <strain evidence="12">JCM 18285</strain>
    </source>
</reference>
<keyword evidence="7 10" id="KW-0472">Membrane</keyword>
<dbReference type="RefSeq" id="WP_345190271.1">
    <property type="nucleotide sequence ID" value="NZ_BAABJJ010000010.1"/>
</dbReference>
<dbReference type="EMBL" id="BAABJJ010000010">
    <property type="protein sequence ID" value="GAA4937521.1"/>
    <property type="molecule type" value="Genomic_DNA"/>
</dbReference>
<dbReference type="PANTHER" id="PTHR43486">
    <property type="entry name" value="LIPID II FLIPPASE MURJ-RELATED"/>
    <property type="match status" value="1"/>
</dbReference>
<organism evidence="11 12">
    <name type="scientific">Algibacter agarivorans</name>
    <dbReference type="NCBI Taxonomy" id="1109741"/>
    <lineage>
        <taxon>Bacteria</taxon>
        <taxon>Pseudomonadati</taxon>
        <taxon>Bacteroidota</taxon>
        <taxon>Flavobacteriia</taxon>
        <taxon>Flavobacteriales</taxon>
        <taxon>Flavobacteriaceae</taxon>
        <taxon>Algibacter</taxon>
    </lineage>
</organism>
<keyword evidence="6 10" id="KW-1133">Transmembrane helix</keyword>
<evidence type="ECO:0000256" key="5">
    <source>
        <dbReference type="ARBA" id="ARBA00022984"/>
    </source>
</evidence>
<proteinExistence type="inferred from homology"/>
<feature type="transmembrane region" description="Helical" evidence="10">
    <location>
        <begin position="142"/>
        <end position="163"/>
    </location>
</feature>
<evidence type="ECO:0000256" key="2">
    <source>
        <dbReference type="ARBA" id="ARBA00022475"/>
    </source>
</evidence>
<dbReference type="Pfam" id="PF03023">
    <property type="entry name" value="MurJ"/>
    <property type="match status" value="1"/>
</dbReference>
<comment type="caution">
    <text evidence="11">The sequence shown here is derived from an EMBL/GenBank/DDBJ whole genome shotgun (WGS) entry which is preliminary data.</text>
</comment>
<evidence type="ECO:0000256" key="8">
    <source>
        <dbReference type="ARBA" id="ARBA00060041"/>
    </source>
</evidence>
<gene>
    <name evidence="11" type="primary">murJ</name>
    <name evidence="11" type="ORF">GCM10023314_07560</name>
</gene>
<evidence type="ECO:0000256" key="9">
    <source>
        <dbReference type="ARBA" id="ARBA00061532"/>
    </source>
</evidence>
<feature type="transmembrane region" description="Helical" evidence="10">
    <location>
        <begin position="360"/>
        <end position="382"/>
    </location>
</feature>
<feature type="transmembrane region" description="Helical" evidence="10">
    <location>
        <begin position="389"/>
        <end position="408"/>
    </location>
</feature>
<evidence type="ECO:0000256" key="3">
    <source>
        <dbReference type="ARBA" id="ARBA00022692"/>
    </source>
</evidence>
<keyword evidence="12" id="KW-1185">Reference proteome</keyword>
<evidence type="ECO:0000256" key="7">
    <source>
        <dbReference type="ARBA" id="ARBA00023136"/>
    </source>
</evidence>
<feature type="transmembrane region" description="Helical" evidence="10">
    <location>
        <begin position="100"/>
        <end position="122"/>
    </location>
</feature>
<feature type="transmembrane region" description="Helical" evidence="10">
    <location>
        <begin position="58"/>
        <end position="79"/>
    </location>
</feature>
<protein>
    <submittedName>
        <fullName evidence="11">Murein biosynthesis integral membrane protein MurJ</fullName>
    </submittedName>
</protein>
<feature type="transmembrane region" description="Helical" evidence="10">
    <location>
        <begin position="194"/>
        <end position="215"/>
    </location>
</feature>
<evidence type="ECO:0000256" key="4">
    <source>
        <dbReference type="ARBA" id="ARBA00022960"/>
    </source>
</evidence>
<keyword evidence="2" id="KW-1003">Cell membrane</keyword>
<comment type="subcellular location">
    <subcellularLocation>
        <location evidence="1">Cell membrane</location>
        <topology evidence="1">Multi-pass membrane protein</topology>
    </subcellularLocation>
</comment>
<keyword evidence="4" id="KW-0133">Cell shape</keyword>
<accession>A0ABP9GD43</accession>
<keyword evidence="3 10" id="KW-0812">Transmembrane</keyword>
<comment type="similarity">
    <text evidence="9">Belongs to the MurJ/MviN family.</text>
</comment>
<feature type="transmembrane region" description="Helical" evidence="10">
    <location>
        <begin position="321"/>
        <end position="340"/>
    </location>
</feature>
<dbReference type="PRINTS" id="PR01806">
    <property type="entry name" value="VIRFACTRMVIN"/>
</dbReference>
<feature type="transmembrane region" description="Helical" evidence="10">
    <location>
        <begin position="170"/>
        <end position="188"/>
    </location>
</feature>
<keyword evidence="5" id="KW-0573">Peptidoglycan synthesis</keyword>